<reference evidence="3 4" key="1">
    <citation type="submission" date="2015-01" db="EMBL/GenBank/DDBJ databases">
        <title>Evolution of Trichinella species and genotypes.</title>
        <authorList>
            <person name="Korhonen P.K."/>
            <person name="Edoardo P."/>
            <person name="Giuseppe L.R."/>
            <person name="Gasser R.B."/>
        </authorList>
    </citation>
    <scope>NUCLEOTIDE SEQUENCE [LARGE SCALE GENOMIC DNA]</scope>
    <source>
        <strain evidence="1">ISS141</strain>
        <strain evidence="2">ISS470</strain>
    </source>
</reference>
<protein>
    <submittedName>
        <fullName evidence="2">Uncharacterized protein</fullName>
    </submittedName>
</protein>
<dbReference type="EMBL" id="JYDU01000064">
    <property type="protein sequence ID" value="KRX94946.1"/>
    <property type="molecule type" value="Genomic_DNA"/>
</dbReference>
<evidence type="ECO:0000313" key="3">
    <source>
        <dbReference type="Proteomes" id="UP000054815"/>
    </source>
</evidence>
<organism evidence="2 4">
    <name type="scientific">Trichinella pseudospiralis</name>
    <name type="common">Parasitic roundworm</name>
    <dbReference type="NCBI Taxonomy" id="6337"/>
    <lineage>
        <taxon>Eukaryota</taxon>
        <taxon>Metazoa</taxon>
        <taxon>Ecdysozoa</taxon>
        <taxon>Nematoda</taxon>
        <taxon>Enoplea</taxon>
        <taxon>Dorylaimia</taxon>
        <taxon>Trichinellida</taxon>
        <taxon>Trichinellidae</taxon>
        <taxon>Trichinella</taxon>
    </lineage>
</organism>
<keyword evidence="4" id="KW-1185">Reference proteome</keyword>
<proteinExistence type="predicted"/>
<name>A0A0V1F9A9_TRIPS</name>
<dbReference type="Proteomes" id="UP000054995">
    <property type="component" value="Unassembled WGS sequence"/>
</dbReference>
<comment type="caution">
    <text evidence="2">The sequence shown here is derived from an EMBL/GenBank/DDBJ whole genome shotgun (WGS) entry which is preliminary data.</text>
</comment>
<sequence>MESKWRGSVLRKRKKKCTLDQQEQSLLLNTTDFVGRYCFCSAMPPSALTCMQPLFDLLCGDEIKFRNAHGRQLVSKQTVVPYLGRHAPRTR</sequence>
<evidence type="ECO:0000313" key="4">
    <source>
        <dbReference type="Proteomes" id="UP000054995"/>
    </source>
</evidence>
<dbReference type="Proteomes" id="UP000054815">
    <property type="component" value="Unassembled WGS sequence"/>
</dbReference>
<accession>A0A0V1F9A9</accession>
<dbReference type="EMBL" id="JYDT01000168">
    <property type="protein sequence ID" value="KRY82603.1"/>
    <property type="molecule type" value="Genomic_DNA"/>
</dbReference>
<evidence type="ECO:0000313" key="2">
    <source>
        <dbReference type="EMBL" id="KRY82603.1"/>
    </source>
</evidence>
<gene>
    <name evidence="2" type="ORF">T4D_9014</name>
    <name evidence="1" type="ORF">T4E_5791</name>
</gene>
<dbReference type="AlphaFoldDB" id="A0A0V1F9A9"/>
<evidence type="ECO:0000313" key="1">
    <source>
        <dbReference type="EMBL" id="KRX94946.1"/>
    </source>
</evidence>